<dbReference type="EMBL" id="BAAAEJ010000008">
    <property type="protein sequence ID" value="GAA0395849.1"/>
    <property type="molecule type" value="Genomic_DNA"/>
</dbReference>
<feature type="domain" description="Nudix hydrolase" evidence="8">
    <location>
        <begin position="57"/>
        <end position="185"/>
    </location>
</feature>
<protein>
    <recommendedName>
        <fullName evidence="4">GDP-mannose pyrophosphatase</fullName>
    </recommendedName>
    <alternativeName>
        <fullName evidence="6">GDP-mannose hydrolase</fullName>
    </alternativeName>
    <alternativeName>
        <fullName evidence="7">GDPMK</fullName>
    </alternativeName>
</protein>
<evidence type="ECO:0000256" key="2">
    <source>
        <dbReference type="ARBA" id="ARBA00001946"/>
    </source>
</evidence>
<dbReference type="PROSITE" id="PS00893">
    <property type="entry name" value="NUDIX_BOX"/>
    <property type="match status" value="1"/>
</dbReference>
<evidence type="ECO:0000256" key="1">
    <source>
        <dbReference type="ARBA" id="ARBA00000847"/>
    </source>
</evidence>
<evidence type="ECO:0000256" key="7">
    <source>
        <dbReference type="ARBA" id="ARBA00032272"/>
    </source>
</evidence>
<evidence type="ECO:0000256" key="4">
    <source>
        <dbReference type="ARBA" id="ARBA00016377"/>
    </source>
</evidence>
<keyword evidence="5 9" id="KW-0378">Hydrolase</keyword>
<comment type="cofactor">
    <cofactor evidence="2">
        <name>Mg(2+)</name>
        <dbReference type="ChEBI" id="CHEBI:18420"/>
    </cofactor>
</comment>
<evidence type="ECO:0000256" key="5">
    <source>
        <dbReference type="ARBA" id="ARBA00022801"/>
    </source>
</evidence>
<keyword evidence="10" id="KW-1185">Reference proteome</keyword>
<reference evidence="9 10" key="1">
    <citation type="journal article" date="2019" name="Int. J. Syst. Evol. Microbiol.">
        <title>The Global Catalogue of Microorganisms (GCM) 10K type strain sequencing project: providing services to taxonomists for standard genome sequencing and annotation.</title>
        <authorList>
            <consortium name="The Broad Institute Genomics Platform"/>
            <consortium name="The Broad Institute Genome Sequencing Center for Infectious Disease"/>
            <person name="Wu L."/>
            <person name="Ma J."/>
        </authorList>
    </citation>
    <scope>NUCLEOTIDE SEQUENCE [LARGE SCALE GENOMIC DNA]</scope>
    <source>
        <strain evidence="9 10">JCM 13476</strain>
    </source>
</reference>
<dbReference type="Pfam" id="PF00293">
    <property type="entry name" value="NUDIX"/>
    <property type="match status" value="1"/>
</dbReference>
<sequence>MKIIEQIDPVWAKDLPEAPKWQSHGQEVLIENPWMRVTRHPVTAPTGMKADYWVVRPKNIGAGVLPLHDDGTVTMVGQHRFALMRYSWEMPEGGAPEGEDPFEAIQRELKEEAGLTARHWVAALDMDLSNSTTDERAMCWLAWGLDDTKVDPDPTEVLVSARVPYLTLLEEVGRGAVRDSLTVATVYRAYHMAQTSLNGDGPLPRELAQAMLSA</sequence>
<dbReference type="PANTHER" id="PTHR11839:SF18">
    <property type="entry name" value="NUDIX HYDROLASE DOMAIN-CONTAINING PROTEIN"/>
    <property type="match status" value="1"/>
</dbReference>
<dbReference type="Proteomes" id="UP001500791">
    <property type="component" value="Unassembled WGS sequence"/>
</dbReference>
<evidence type="ECO:0000256" key="3">
    <source>
        <dbReference type="ARBA" id="ARBA00007275"/>
    </source>
</evidence>
<comment type="similarity">
    <text evidence="3">Belongs to the Nudix hydrolase family. NudK subfamily.</text>
</comment>
<evidence type="ECO:0000256" key="6">
    <source>
        <dbReference type="ARBA" id="ARBA00032162"/>
    </source>
</evidence>
<gene>
    <name evidence="9" type="ORF">GCM10009093_23020</name>
</gene>
<evidence type="ECO:0000313" key="9">
    <source>
        <dbReference type="EMBL" id="GAA0395849.1"/>
    </source>
</evidence>
<dbReference type="InterPro" id="IPR015797">
    <property type="entry name" value="NUDIX_hydrolase-like_dom_sf"/>
</dbReference>
<proteinExistence type="inferred from homology"/>
<accession>A0ABN0YHM5</accession>
<evidence type="ECO:0000259" key="8">
    <source>
        <dbReference type="PROSITE" id="PS51462"/>
    </source>
</evidence>
<dbReference type="Gene3D" id="3.90.79.10">
    <property type="entry name" value="Nucleoside Triphosphate Pyrophosphohydrolase"/>
    <property type="match status" value="1"/>
</dbReference>
<comment type="catalytic activity">
    <reaction evidence="1">
        <text>GDP-alpha-D-mannose + H2O = alpha-D-mannose 1-phosphate + GMP + 2 H(+)</text>
        <dbReference type="Rhea" id="RHEA:27978"/>
        <dbReference type="ChEBI" id="CHEBI:15377"/>
        <dbReference type="ChEBI" id="CHEBI:15378"/>
        <dbReference type="ChEBI" id="CHEBI:57527"/>
        <dbReference type="ChEBI" id="CHEBI:58115"/>
        <dbReference type="ChEBI" id="CHEBI:58409"/>
    </reaction>
</comment>
<dbReference type="RefSeq" id="WP_167178004.1">
    <property type="nucleotide sequence ID" value="NZ_BAAAEJ010000008.1"/>
</dbReference>
<organism evidence="9 10">
    <name type="scientific">Brevundimonas terrae</name>
    <dbReference type="NCBI Taxonomy" id="363631"/>
    <lineage>
        <taxon>Bacteria</taxon>
        <taxon>Pseudomonadati</taxon>
        <taxon>Pseudomonadota</taxon>
        <taxon>Alphaproteobacteria</taxon>
        <taxon>Caulobacterales</taxon>
        <taxon>Caulobacteraceae</taxon>
        <taxon>Brevundimonas</taxon>
    </lineage>
</organism>
<dbReference type="PANTHER" id="PTHR11839">
    <property type="entry name" value="UDP/ADP-SUGAR PYROPHOSPHATASE"/>
    <property type="match status" value="1"/>
</dbReference>
<name>A0ABN0YHM5_9CAUL</name>
<dbReference type="InterPro" id="IPR000086">
    <property type="entry name" value="NUDIX_hydrolase_dom"/>
</dbReference>
<comment type="caution">
    <text evidence="9">The sequence shown here is derived from an EMBL/GenBank/DDBJ whole genome shotgun (WGS) entry which is preliminary data.</text>
</comment>
<dbReference type="SUPFAM" id="SSF55811">
    <property type="entry name" value="Nudix"/>
    <property type="match status" value="1"/>
</dbReference>
<dbReference type="InterPro" id="IPR020084">
    <property type="entry name" value="NUDIX_hydrolase_CS"/>
</dbReference>
<dbReference type="PROSITE" id="PS51462">
    <property type="entry name" value="NUDIX"/>
    <property type="match status" value="1"/>
</dbReference>
<dbReference type="CDD" id="cd24161">
    <property type="entry name" value="NUDIX_ADPRase_Ndx2"/>
    <property type="match status" value="1"/>
</dbReference>
<evidence type="ECO:0000313" key="10">
    <source>
        <dbReference type="Proteomes" id="UP001500791"/>
    </source>
</evidence>
<dbReference type="GO" id="GO:0016787">
    <property type="term" value="F:hydrolase activity"/>
    <property type="evidence" value="ECO:0007669"/>
    <property type="project" value="UniProtKB-KW"/>
</dbReference>